<name>A0A4Y9ZK65_9AGAM</name>
<keyword evidence="3" id="KW-0496">Mitochondrion</keyword>
<gene>
    <name evidence="7" type="ORF">EWM64_g9974</name>
</gene>
<dbReference type="SUPFAM" id="SSF64602">
    <property type="entry name" value="F1 ATPase inhibitor, IF1, C-terminal domain"/>
    <property type="match status" value="1"/>
</dbReference>
<comment type="subcellular location">
    <subcellularLocation>
        <location evidence="1">Mitochondrion</location>
    </subcellularLocation>
</comment>
<proteinExistence type="inferred from homology"/>
<evidence type="ECO:0000313" key="8">
    <source>
        <dbReference type="Proteomes" id="UP000298061"/>
    </source>
</evidence>
<feature type="coiled-coil region" evidence="5">
    <location>
        <begin position="51"/>
        <end position="82"/>
    </location>
</feature>
<dbReference type="EMBL" id="SFCI01002345">
    <property type="protein sequence ID" value="TFY74038.1"/>
    <property type="molecule type" value="Genomic_DNA"/>
</dbReference>
<evidence type="ECO:0000256" key="4">
    <source>
        <dbReference type="RuleBase" id="RU368087"/>
    </source>
</evidence>
<evidence type="ECO:0000256" key="2">
    <source>
        <dbReference type="ARBA" id="ARBA00010901"/>
    </source>
</evidence>
<feature type="region of interest" description="Disordered" evidence="6">
    <location>
        <begin position="22"/>
        <end position="49"/>
    </location>
</feature>
<evidence type="ECO:0000256" key="5">
    <source>
        <dbReference type="SAM" id="Coils"/>
    </source>
</evidence>
<dbReference type="GO" id="GO:0005739">
    <property type="term" value="C:mitochondrion"/>
    <property type="evidence" value="ECO:0007669"/>
    <property type="project" value="UniProtKB-SubCell"/>
</dbReference>
<comment type="function">
    <text evidence="4">Inhibits the enzyme activity of ATPase.</text>
</comment>
<evidence type="ECO:0000256" key="1">
    <source>
        <dbReference type="ARBA" id="ARBA00004173"/>
    </source>
</evidence>
<organism evidence="7 8">
    <name type="scientific">Hericium alpestre</name>
    <dbReference type="NCBI Taxonomy" id="135208"/>
    <lineage>
        <taxon>Eukaryota</taxon>
        <taxon>Fungi</taxon>
        <taxon>Dikarya</taxon>
        <taxon>Basidiomycota</taxon>
        <taxon>Agaricomycotina</taxon>
        <taxon>Agaricomycetes</taxon>
        <taxon>Russulales</taxon>
        <taxon>Hericiaceae</taxon>
        <taxon>Hericium</taxon>
    </lineage>
</organism>
<dbReference type="Gene3D" id="1.20.5.500">
    <property type="entry name" value="Single helix bin"/>
    <property type="match status" value="1"/>
</dbReference>
<evidence type="ECO:0000256" key="6">
    <source>
        <dbReference type="SAM" id="MobiDB-lite"/>
    </source>
</evidence>
<feature type="compositionally biased region" description="Polar residues" evidence="6">
    <location>
        <begin position="22"/>
        <end position="34"/>
    </location>
</feature>
<accession>A0A4Y9ZK65</accession>
<dbReference type="Proteomes" id="UP000298061">
    <property type="component" value="Unassembled WGS sequence"/>
</dbReference>
<keyword evidence="5" id="KW-0175">Coiled coil</keyword>
<comment type="caution">
    <text evidence="7">The sequence shown here is derived from an EMBL/GenBank/DDBJ whole genome shotgun (WGS) entry which is preliminary data.</text>
</comment>
<evidence type="ECO:0000256" key="3">
    <source>
        <dbReference type="ARBA" id="ARBA00023128"/>
    </source>
</evidence>
<dbReference type="GO" id="GO:0042030">
    <property type="term" value="F:ATPase inhibitor activity"/>
    <property type="evidence" value="ECO:0007669"/>
    <property type="project" value="InterPro"/>
</dbReference>
<dbReference type="Pfam" id="PF04568">
    <property type="entry name" value="IATP"/>
    <property type="match status" value="1"/>
</dbReference>
<dbReference type="OrthoDB" id="5532350at2759"/>
<feature type="compositionally biased region" description="Basic and acidic residues" evidence="6">
    <location>
        <begin position="37"/>
        <end position="49"/>
    </location>
</feature>
<sequence>MLSRVALTAPRRLTVAALSARTYTTSSKEGSVAQSREFGKREKAQEDVYARAHEREQIEKLKKEIEKKQAQLEELEKKSNNKGPEH</sequence>
<evidence type="ECO:0000313" key="7">
    <source>
        <dbReference type="EMBL" id="TFY74038.1"/>
    </source>
</evidence>
<keyword evidence="8" id="KW-1185">Reference proteome</keyword>
<reference evidence="7 8" key="1">
    <citation type="submission" date="2019-02" db="EMBL/GenBank/DDBJ databases">
        <title>Genome sequencing of the rare red list fungi Hericium alpestre (H. flagellum).</title>
        <authorList>
            <person name="Buettner E."/>
            <person name="Kellner H."/>
        </authorList>
    </citation>
    <scope>NUCLEOTIDE SEQUENCE [LARGE SCALE GENOMIC DNA]</scope>
    <source>
        <strain evidence="7 8">DSM 108284</strain>
    </source>
</reference>
<dbReference type="AlphaFoldDB" id="A0A4Y9ZK65"/>
<protein>
    <recommendedName>
        <fullName evidence="4">ATPase inhibitor, mitochondrial</fullName>
    </recommendedName>
</protein>
<dbReference type="STRING" id="135208.A0A4Y9ZK65"/>
<dbReference type="InterPro" id="IPR007648">
    <property type="entry name" value="ATPase_inhibitor_mt"/>
</dbReference>
<comment type="similarity">
    <text evidence="2 4">Belongs to the ATPase inhibitor family.</text>
</comment>